<dbReference type="Gene3D" id="3.20.20.30">
    <property type="entry name" value="Luciferase-like domain"/>
    <property type="match status" value="1"/>
</dbReference>
<evidence type="ECO:0000313" key="6">
    <source>
        <dbReference type="EMBL" id="GAA1973785.1"/>
    </source>
</evidence>
<proteinExistence type="predicted"/>
<sequence>MDAGIHYFSFTHPDWEHQLTDRLTATAQTADQGGVSLLTVMDHYFQMIPVGGPFEPMLEGYATLGYLAGVTQDINLGLLVTGVTYRHPGLLAKIATTVDVLSRGRAWLGIGAAWYDREHEGLGVPFPSTAERFERLEEALQIVNQMWSDDDGPYAGKHYQLKETINLPQPPRGRLPILIGGGGERKTLRLVAQYGDACHLFVREGKDAIAHKLEVLKGHCDAVGRDYDSIRKTIGGGGGGMDPVTDSDAFLAAMEEYAELGVSLVTVSPPIGGDPQAWTEQFTGSVLPRLKEI</sequence>
<dbReference type="PANTHER" id="PTHR42847:SF8">
    <property type="entry name" value="CONSERVED PROTEIN"/>
    <property type="match status" value="1"/>
</dbReference>
<dbReference type="PANTHER" id="PTHR42847">
    <property type="entry name" value="ALKANESULFONATE MONOOXYGENASE"/>
    <property type="match status" value="1"/>
</dbReference>
<dbReference type="InterPro" id="IPR019952">
    <property type="entry name" value="F420_OxRdatse_Rv1855c_pred"/>
</dbReference>
<dbReference type="InterPro" id="IPR036661">
    <property type="entry name" value="Luciferase-like_sf"/>
</dbReference>
<keyword evidence="4" id="KW-0503">Monooxygenase</keyword>
<keyword evidence="3" id="KW-0560">Oxidoreductase</keyword>
<protein>
    <submittedName>
        <fullName evidence="6">TIGR03560 family F420-dependent LLM class oxidoreductase</fullName>
    </submittedName>
</protein>
<dbReference type="NCBIfam" id="TIGR03560">
    <property type="entry name" value="F420_Rv1855c"/>
    <property type="match status" value="1"/>
</dbReference>
<organism evidence="6 7">
    <name type="scientific">Nocardioides panacihumi</name>
    <dbReference type="NCBI Taxonomy" id="400774"/>
    <lineage>
        <taxon>Bacteria</taxon>
        <taxon>Bacillati</taxon>
        <taxon>Actinomycetota</taxon>
        <taxon>Actinomycetes</taxon>
        <taxon>Propionibacteriales</taxon>
        <taxon>Nocardioidaceae</taxon>
        <taxon>Nocardioides</taxon>
    </lineage>
</organism>
<evidence type="ECO:0000256" key="2">
    <source>
        <dbReference type="ARBA" id="ARBA00022643"/>
    </source>
</evidence>
<evidence type="ECO:0000313" key="7">
    <source>
        <dbReference type="Proteomes" id="UP001500571"/>
    </source>
</evidence>
<feature type="domain" description="Luciferase-like" evidence="5">
    <location>
        <begin position="14"/>
        <end position="234"/>
    </location>
</feature>
<evidence type="ECO:0000256" key="3">
    <source>
        <dbReference type="ARBA" id="ARBA00023002"/>
    </source>
</evidence>
<evidence type="ECO:0000256" key="4">
    <source>
        <dbReference type="ARBA" id="ARBA00023033"/>
    </source>
</evidence>
<keyword evidence="1" id="KW-0285">Flavoprotein</keyword>
<name>A0ABN2RSE6_9ACTN</name>
<dbReference type="InterPro" id="IPR011251">
    <property type="entry name" value="Luciferase-like_dom"/>
</dbReference>
<dbReference type="SUPFAM" id="SSF51679">
    <property type="entry name" value="Bacterial luciferase-like"/>
    <property type="match status" value="1"/>
</dbReference>
<reference evidence="6 7" key="1">
    <citation type="journal article" date="2019" name="Int. J. Syst. Evol. Microbiol.">
        <title>The Global Catalogue of Microorganisms (GCM) 10K type strain sequencing project: providing services to taxonomists for standard genome sequencing and annotation.</title>
        <authorList>
            <consortium name="The Broad Institute Genomics Platform"/>
            <consortium name="The Broad Institute Genome Sequencing Center for Infectious Disease"/>
            <person name="Wu L."/>
            <person name="Ma J."/>
        </authorList>
    </citation>
    <scope>NUCLEOTIDE SEQUENCE [LARGE SCALE GENOMIC DNA]</scope>
    <source>
        <strain evidence="6 7">JCM 15309</strain>
    </source>
</reference>
<comment type="caution">
    <text evidence="6">The sequence shown here is derived from an EMBL/GenBank/DDBJ whole genome shotgun (WGS) entry which is preliminary data.</text>
</comment>
<evidence type="ECO:0000259" key="5">
    <source>
        <dbReference type="Pfam" id="PF00296"/>
    </source>
</evidence>
<dbReference type="InterPro" id="IPR050172">
    <property type="entry name" value="SsuD_RutA_monooxygenase"/>
</dbReference>
<evidence type="ECO:0000256" key="1">
    <source>
        <dbReference type="ARBA" id="ARBA00022630"/>
    </source>
</evidence>
<dbReference type="EMBL" id="BAAAPB010000005">
    <property type="protein sequence ID" value="GAA1973785.1"/>
    <property type="molecule type" value="Genomic_DNA"/>
</dbReference>
<keyword evidence="2" id="KW-0288">FMN</keyword>
<dbReference type="Proteomes" id="UP001500571">
    <property type="component" value="Unassembled WGS sequence"/>
</dbReference>
<dbReference type="RefSeq" id="WP_344047748.1">
    <property type="nucleotide sequence ID" value="NZ_BAAAPB010000005.1"/>
</dbReference>
<accession>A0ABN2RSE6</accession>
<keyword evidence="7" id="KW-1185">Reference proteome</keyword>
<dbReference type="Pfam" id="PF00296">
    <property type="entry name" value="Bac_luciferase"/>
    <property type="match status" value="1"/>
</dbReference>
<gene>
    <name evidence="6" type="ORF">GCM10009798_38760</name>
</gene>